<sequence length="136" mass="15356">MMAWAMAESLFDVYLLLKGDSVPIFKTRNTWITDIDGFSKIITNEIVENTKNIARNAAKQVIDYTENKVEDFLKSASITISDYIDSKVDLLVDKAFASIENPLKENMYSAENIFSDFEASVYFNGEGEIGDIMKSN</sequence>
<dbReference type="OrthoDB" id="5135382at2"/>
<organism evidence="1 2">
    <name type="scientific">Acetivibrio straminisolvens JCM 21531</name>
    <dbReference type="NCBI Taxonomy" id="1294263"/>
    <lineage>
        <taxon>Bacteria</taxon>
        <taxon>Bacillati</taxon>
        <taxon>Bacillota</taxon>
        <taxon>Clostridia</taxon>
        <taxon>Eubacteriales</taxon>
        <taxon>Oscillospiraceae</taxon>
        <taxon>Acetivibrio</taxon>
    </lineage>
</organism>
<dbReference type="STRING" id="1294263.JCM21531_4678"/>
<dbReference type="EMBL" id="BAVR01000134">
    <property type="protein sequence ID" value="GAE91009.1"/>
    <property type="molecule type" value="Genomic_DNA"/>
</dbReference>
<gene>
    <name evidence="1" type="ORF">JCM21531_4678</name>
</gene>
<dbReference type="AlphaFoldDB" id="W4VE32"/>
<protein>
    <submittedName>
        <fullName evidence="1">Uncharacterized protein</fullName>
    </submittedName>
</protein>
<name>W4VE32_9FIRM</name>
<reference evidence="1" key="1">
    <citation type="journal article" date="2014" name="Genome Announc.">
        <title>Draft Genome Sequence of Clostridium straminisolvens Strain JCM 21531T, Isolated from a Cellulose-Degrading Bacterial Community.</title>
        <authorList>
            <person name="Yuki M."/>
            <person name="Oshima K."/>
            <person name="Suda W."/>
            <person name="Sakamoto M."/>
            <person name="Kitamura K."/>
            <person name="Iida T."/>
            <person name="Hattori M."/>
            <person name="Ohkuma M."/>
        </authorList>
    </citation>
    <scope>NUCLEOTIDE SEQUENCE [LARGE SCALE GENOMIC DNA]</scope>
    <source>
        <strain evidence="1">JCM 21531</strain>
    </source>
</reference>
<evidence type="ECO:0000313" key="1">
    <source>
        <dbReference type="EMBL" id="GAE91009.1"/>
    </source>
</evidence>
<dbReference type="Pfam" id="PF18960">
    <property type="entry name" value="DUF5702"/>
    <property type="match status" value="1"/>
</dbReference>
<proteinExistence type="predicted"/>
<dbReference type="InterPro" id="IPR043756">
    <property type="entry name" value="DUF5702"/>
</dbReference>
<evidence type="ECO:0000313" key="2">
    <source>
        <dbReference type="Proteomes" id="UP000019109"/>
    </source>
</evidence>
<accession>W4VE32</accession>
<dbReference type="Proteomes" id="UP000019109">
    <property type="component" value="Unassembled WGS sequence"/>
</dbReference>
<keyword evidence="2" id="KW-1185">Reference proteome</keyword>
<comment type="caution">
    <text evidence="1">The sequence shown here is derived from an EMBL/GenBank/DDBJ whole genome shotgun (WGS) entry which is preliminary data.</text>
</comment>